<name>A0ACC1PB51_9APHY</name>
<evidence type="ECO:0000313" key="1">
    <source>
        <dbReference type="EMBL" id="KAJ2989038.1"/>
    </source>
</evidence>
<gene>
    <name evidence="1" type="ORF">NUW54_g8914</name>
</gene>
<keyword evidence="2" id="KW-1185">Reference proteome</keyword>
<protein>
    <submittedName>
        <fullName evidence="1">Uncharacterized protein</fullName>
    </submittedName>
</protein>
<sequence length="440" mass="47496">MAILSSAPLQFVASIPPATRAITGATVAFSLLYYFLVFTGSDVASLPWLVLIPGSSIFYPWTFLTSAFVESTIIELIFTSHRSPAFSADTVERLWGAVEIIKFVAVTITVSNIIAFGLCWLEYMVFTNPSFLYGQAYHGQMALQIGLLVAFTQVIPEHQVQLFGVLKARVKTLPMAYVTFSTVMCIIGFQCPFIVIQFGWLVSYLWLRFYKKNSGEVLSGGPAYGDRSETFAFVNWFPPFIHGPITLLANTAHKLATKFHLIPTGNMDIEAGGYSQLPGGARAEAERRRAMALKALDQRVASGASSPAPPQRAANGSAPAASRTGPSSLSEAPVAPAASADSSPKDTPTAGQESRAQEGHMAQLRARSYPGPRALKMTSSSTPLRRPLASRKSTAKRSITSSPSHPYRASTPPPSSSSLMLHACFASTRARFPFDTTSHA</sequence>
<reference evidence="1" key="1">
    <citation type="submission" date="2022-08" db="EMBL/GenBank/DDBJ databases">
        <title>Genome Sequence of Pycnoporus sanguineus.</title>
        <authorList>
            <person name="Buettner E."/>
        </authorList>
    </citation>
    <scope>NUCLEOTIDE SEQUENCE</scope>
    <source>
        <strain evidence="1">CG-C14</strain>
    </source>
</reference>
<proteinExistence type="predicted"/>
<evidence type="ECO:0000313" key="2">
    <source>
        <dbReference type="Proteomes" id="UP001144978"/>
    </source>
</evidence>
<dbReference type="Proteomes" id="UP001144978">
    <property type="component" value="Unassembled WGS sequence"/>
</dbReference>
<accession>A0ACC1PB51</accession>
<organism evidence="1 2">
    <name type="scientific">Trametes sanguinea</name>
    <dbReference type="NCBI Taxonomy" id="158606"/>
    <lineage>
        <taxon>Eukaryota</taxon>
        <taxon>Fungi</taxon>
        <taxon>Dikarya</taxon>
        <taxon>Basidiomycota</taxon>
        <taxon>Agaricomycotina</taxon>
        <taxon>Agaricomycetes</taxon>
        <taxon>Polyporales</taxon>
        <taxon>Polyporaceae</taxon>
        <taxon>Trametes</taxon>
    </lineage>
</organism>
<comment type="caution">
    <text evidence="1">The sequence shown here is derived from an EMBL/GenBank/DDBJ whole genome shotgun (WGS) entry which is preliminary data.</text>
</comment>
<dbReference type="EMBL" id="JANSHE010002864">
    <property type="protein sequence ID" value="KAJ2989038.1"/>
    <property type="molecule type" value="Genomic_DNA"/>
</dbReference>